<feature type="transmembrane region" description="Helical" evidence="9">
    <location>
        <begin position="53"/>
        <end position="74"/>
    </location>
</feature>
<dbReference type="PANTHER" id="PTHR32024">
    <property type="entry name" value="TRK SYSTEM POTASSIUM UPTAKE PROTEIN TRKG-RELATED"/>
    <property type="match status" value="1"/>
</dbReference>
<dbReference type="GO" id="GO:0008324">
    <property type="term" value="F:monoatomic cation transmembrane transporter activity"/>
    <property type="evidence" value="ECO:0007669"/>
    <property type="project" value="InterPro"/>
</dbReference>
<organism evidence="10">
    <name type="scientific">bioreactor metagenome</name>
    <dbReference type="NCBI Taxonomy" id="1076179"/>
    <lineage>
        <taxon>unclassified sequences</taxon>
        <taxon>metagenomes</taxon>
        <taxon>ecological metagenomes</taxon>
    </lineage>
</organism>
<dbReference type="Pfam" id="PF02386">
    <property type="entry name" value="TrkH"/>
    <property type="match status" value="1"/>
</dbReference>
<keyword evidence="4" id="KW-1003">Cell membrane</keyword>
<evidence type="ECO:0000256" key="2">
    <source>
        <dbReference type="ARBA" id="ARBA00009137"/>
    </source>
</evidence>
<keyword evidence="7" id="KW-0406">Ion transport</keyword>
<dbReference type="GO" id="GO:0005886">
    <property type="term" value="C:plasma membrane"/>
    <property type="evidence" value="ECO:0007669"/>
    <property type="project" value="UniProtKB-SubCell"/>
</dbReference>
<gene>
    <name evidence="10" type="primary">trkH_37</name>
    <name evidence="10" type="ORF">SDC9_195061</name>
</gene>
<proteinExistence type="inferred from homology"/>
<keyword evidence="8 9" id="KW-0472">Membrane</keyword>
<comment type="subcellular location">
    <subcellularLocation>
        <location evidence="1">Cell membrane</location>
        <topology evidence="1">Multi-pass membrane protein</topology>
    </subcellularLocation>
</comment>
<evidence type="ECO:0000313" key="10">
    <source>
        <dbReference type="EMBL" id="MPN47459.1"/>
    </source>
</evidence>
<dbReference type="GO" id="GO:0030001">
    <property type="term" value="P:metal ion transport"/>
    <property type="evidence" value="ECO:0007669"/>
    <property type="project" value="UniProtKB-ARBA"/>
</dbReference>
<evidence type="ECO:0000256" key="4">
    <source>
        <dbReference type="ARBA" id="ARBA00022475"/>
    </source>
</evidence>
<reference evidence="10" key="1">
    <citation type="submission" date="2019-08" db="EMBL/GenBank/DDBJ databases">
        <authorList>
            <person name="Kucharzyk K."/>
            <person name="Murdoch R.W."/>
            <person name="Higgins S."/>
            <person name="Loffler F."/>
        </authorList>
    </citation>
    <scope>NUCLEOTIDE SEQUENCE</scope>
</reference>
<dbReference type="PANTHER" id="PTHR32024:SF2">
    <property type="entry name" value="TRK SYSTEM POTASSIUM UPTAKE PROTEIN TRKG-RELATED"/>
    <property type="match status" value="1"/>
</dbReference>
<evidence type="ECO:0000256" key="9">
    <source>
        <dbReference type="SAM" id="Phobius"/>
    </source>
</evidence>
<evidence type="ECO:0000256" key="6">
    <source>
        <dbReference type="ARBA" id="ARBA00022989"/>
    </source>
</evidence>
<feature type="transmembrane region" description="Helical" evidence="9">
    <location>
        <begin position="118"/>
        <end position="138"/>
    </location>
</feature>
<dbReference type="EMBL" id="VSSQ01108964">
    <property type="protein sequence ID" value="MPN47459.1"/>
    <property type="molecule type" value="Genomic_DNA"/>
</dbReference>
<keyword evidence="3" id="KW-0813">Transport</keyword>
<evidence type="ECO:0000256" key="3">
    <source>
        <dbReference type="ARBA" id="ARBA00022448"/>
    </source>
</evidence>
<keyword evidence="5 9" id="KW-0812">Transmembrane</keyword>
<evidence type="ECO:0000256" key="8">
    <source>
        <dbReference type="ARBA" id="ARBA00023136"/>
    </source>
</evidence>
<comment type="similarity">
    <text evidence="2">Belongs to the TrkH potassium transport family.</text>
</comment>
<feature type="transmembrane region" description="Helical" evidence="9">
    <location>
        <begin position="86"/>
        <end position="112"/>
    </location>
</feature>
<comment type="caution">
    <text evidence="10">The sequence shown here is derived from an EMBL/GenBank/DDBJ whole genome shotgun (WGS) entry which is preliminary data.</text>
</comment>
<evidence type="ECO:0000256" key="5">
    <source>
        <dbReference type="ARBA" id="ARBA00022692"/>
    </source>
</evidence>
<sequence length="149" mass="16023">MFIGGCAGSTAGAIKVSRIVILTKMAFAHIKRTMHPSMVVDISISGKTVPNTVIAGIVRFFFLYVILFALLAFLMAMTGLSVIDSIGIIAATISSVGPALGVAGATCTYAEINSFGKFVISIAMLLGRLELFTLLVLFRPEFWRSTRNW</sequence>
<name>A0A645IAI7_9ZZZZ</name>
<dbReference type="AlphaFoldDB" id="A0A645IAI7"/>
<dbReference type="InterPro" id="IPR003445">
    <property type="entry name" value="Cat_transpt"/>
</dbReference>
<keyword evidence="6 9" id="KW-1133">Transmembrane helix</keyword>
<accession>A0A645IAI7</accession>
<protein>
    <submittedName>
        <fullName evidence="10">Trk system potassium uptake protein TrkH</fullName>
    </submittedName>
</protein>
<evidence type="ECO:0000256" key="7">
    <source>
        <dbReference type="ARBA" id="ARBA00023065"/>
    </source>
</evidence>
<evidence type="ECO:0000256" key="1">
    <source>
        <dbReference type="ARBA" id="ARBA00004651"/>
    </source>
</evidence>